<dbReference type="PANTHER" id="PTHR12385:SF96">
    <property type="entry name" value="CHOLINE TRANSPORTER-LIKE PROTEIN"/>
    <property type="match status" value="1"/>
</dbReference>
<feature type="transmembrane region" description="Helical" evidence="6">
    <location>
        <begin position="248"/>
        <end position="272"/>
    </location>
</feature>
<keyword evidence="4 6" id="KW-1133">Transmembrane helix</keyword>
<keyword evidence="5 6" id="KW-0472">Membrane</keyword>
<evidence type="ECO:0000256" key="6">
    <source>
        <dbReference type="RuleBase" id="RU368066"/>
    </source>
</evidence>
<comment type="similarity">
    <text evidence="2 6">Belongs to the CTL (choline transporter-like) family.</text>
</comment>
<dbReference type="GO" id="GO:0022857">
    <property type="term" value="F:transmembrane transporter activity"/>
    <property type="evidence" value="ECO:0007669"/>
    <property type="project" value="UniProtKB-UniRule"/>
</dbReference>
<feature type="transmembrane region" description="Helical" evidence="6">
    <location>
        <begin position="51"/>
        <end position="73"/>
    </location>
</feature>
<feature type="transmembrane region" description="Helical" evidence="6">
    <location>
        <begin position="301"/>
        <end position="321"/>
    </location>
</feature>
<evidence type="ECO:0000256" key="2">
    <source>
        <dbReference type="ARBA" id="ARBA00007168"/>
    </source>
</evidence>
<organism evidence="7 8">
    <name type="scientific">Chironomus riparius</name>
    <dbReference type="NCBI Taxonomy" id="315576"/>
    <lineage>
        <taxon>Eukaryota</taxon>
        <taxon>Metazoa</taxon>
        <taxon>Ecdysozoa</taxon>
        <taxon>Arthropoda</taxon>
        <taxon>Hexapoda</taxon>
        <taxon>Insecta</taxon>
        <taxon>Pterygota</taxon>
        <taxon>Neoptera</taxon>
        <taxon>Endopterygota</taxon>
        <taxon>Diptera</taxon>
        <taxon>Nematocera</taxon>
        <taxon>Chironomoidea</taxon>
        <taxon>Chironomidae</taxon>
        <taxon>Chironominae</taxon>
        <taxon>Chironomus</taxon>
    </lineage>
</organism>
<reference evidence="7" key="2">
    <citation type="submission" date="2022-10" db="EMBL/GenBank/DDBJ databases">
        <authorList>
            <consortium name="ENA_rothamsted_submissions"/>
            <consortium name="culmorum"/>
            <person name="King R."/>
        </authorList>
    </citation>
    <scope>NUCLEOTIDE SEQUENCE</scope>
</reference>
<accession>A0A9N9S2T5</accession>
<dbReference type="AlphaFoldDB" id="A0A9N9S2T5"/>
<evidence type="ECO:0000256" key="1">
    <source>
        <dbReference type="ARBA" id="ARBA00004141"/>
    </source>
</evidence>
<comment type="subcellular location">
    <subcellularLocation>
        <location evidence="6">Cell membrane</location>
        <topology evidence="6">Multi-pass membrane protein</topology>
    </subcellularLocation>
    <subcellularLocation>
        <location evidence="1">Membrane</location>
        <topology evidence="1">Multi-pass membrane protein</topology>
    </subcellularLocation>
</comment>
<reference evidence="7" key="1">
    <citation type="submission" date="2022-01" db="EMBL/GenBank/DDBJ databases">
        <authorList>
            <person name="King R."/>
        </authorList>
    </citation>
    <scope>NUCLEOTIDE SEQUENCE</scope>
</reference>
<proteinExistence type="inferred from homology"/>
<name>A0A9N9S2T5_9DIPT</name>
<sequence>MCDYLCCCGSDDIRKKRESKVSPELIGSGTNSTITQRSVQVAPVKRGCTDVFFLILHITFIIVLAVLVSYCIVHGNIYRILNGYDDCGNVCGVINEMDNKLGCKGADKRKEKFLLVEKTQNNYDPDNPYIHRQCVESCNTVSGYRTFLNRCVPTNKGEVTSENLLSRTGLVNYFQDVSEDLSECWREIIYVCIISFAFSFIVLVLFRFVVGFVVWIVLFASIVVSIIATIFLWVKYAQYRKDPDSEKVMTYLVAAIIATCITVIILLMLLIMRKRIKLVVELFKEAGKALSDMPVLLFEPLLTFGALIGTIALWLYIVLMIESAGKLEVHESTSGASMKQISYIKDGVMSATRWQITVTHFNELWTFDKISSWEYLSWLDYHCDYTVVEDYSKMDGVYVEKLSKSSNDSTLENVSVLFGMFRKLPTIFKRAFQLLSSNALRVIAINSVGDFVLFLGKVFVVVATVLIGIEMIQNLPGLHHPSVPIVLCAIFAFLVSHCFLTVYEMTIDTIFLCFCEDCEMNDGISRPYFMSRNLMEFIQNSKKSMDIAASKNKDSWNGNGNIQTVAAK</sequence>
<dbReference type="InterPro" id="IPR007603">
    <property type="entry name" value="Choline_transptr-like"/>
</dbReference>
<dbReference type="Proteomes" id="UP001153620">
    <property type="component" value="Chromosome 3"/>
</dbReference>
<evidence type="ECO:0000256" key="4">
    <source>
        <dbReference type="ARBA" id="ARBA00022989"/>
    </source>
</evidence>
<evidence type="ECO:0000256" key="3">
    <source>
        <dbReference type="ARBA" id="ARBA00022692"/>
    </source>
</evidence>
<dbReference type="PANTHER" id="PTHR12385">
    <property type="entry name" value="CHOLINE TRANSPORTER-LIKE (SLC FAMILY 44)"/>
    <property type="match status" value="1"/>
</dbReference>
<feature type="transmembrane region" description="Helical" evidence="6">
    <location>
        <begin position="188"/>
        <end position="206"/>
    </location>
</feature>
<dbReference type="GO" id="GO:0005886">
    <property type="term" value="C:plasma membrane"/>
    <property type="evidence" value="ECO:0007669"/>
    <property type="project" value="UniProtKB-SubCell"/>
</dbReference>
<protein>
    <recommendedName>
        <fullName evidence="6">Choline transporter-like protein</fullName>
    </recommendedName>
</protein>
<evidence type="ECO:0000256" key="5">
    <source>
        <dbReference type="ARBA" id="ARBA00023136"/>
    </source>
</evidence>
<dbReference type="Pfam" id="PF04515">
    <property type="entry name" value="Choline_transpo"/>
    <property type="match status" value="2"/>
</dbReference>
<dbReference type="EMBL" id="OU895879">
    <property type="protein sequence ID" value="CAG9808760.1"/>
    <property type="molecule type" value="Genomic_DNA"/>
</dbReference>
<feature type="transmembrane region" description="Helical" evidence="6">
    <location>
        <begin position="451"/>
        <end position="472"/>
    </location>
</feature>
<feature type="transmembrane region" description="Helical" evidence="6">
    <location>
        <begin position="212"/>
        <end position="236"/>
    </location>
</feature>
<keyword evidence="8" id="KW-1185">Reference proteome</keyword>
<keyword evidence="3 6" id="KW-0812">Transmembrane</keyword>
<evidence type="ECO:0000313" key="8">
    <source>
        <dbReference type="Proteomes" id="UP001153620"/>
    </source>
</evidence>
<feature type="transmembrane region" description="Helical" evidence="6">
    <location>
        <begin position="484"/>
        <end position="503"/>
    </location>
</feature>
<comment type="function">
    <text evidence="6">Choline transporter.</text>
</comment>
<evidence type="ECO:0000313" key="7">
    <source>
        <dbReference type="EMBL" id="CAG9808760.1"/>
    </source>
</evidence>
<dbReference type="OrthoDB" id="420519at2759"/>
<gene>
    <name evidence="7" type="ORF">CHIRRI_LOCUS11596</name>
</gene>